<reference evidence="1" key="1">
    <citation type="submission" date="2023-07" db="EMBL/GenBank/DDBJ databases">
        <title>draft genome sequence of fig (Ficus carica).</title>
        <authorList>
            <person name="Takahashi T."/>
            <person name="Nishimura K."/>
        </authorList>
    </citation>
    <scope>NUCLEOTIDE SEQUENCE</scope>
</reference>
<keyword evidence="2" id="KW-1185">Reference proteome</keyword>
<comment type="caution">
    <text evidence="1">The sequence shown here is derived from an EMBL/GenBank/DDBJ whole genome shotgun (WGS) entry which is preliminary data.</text>
</comment>
<protein>
    <submittedName>
        <fullName evidence="1">Uncharacterized protein</fullName>
    </submittedName>
</protein>
<dbReference type="AlphaFoldDB" id="A0AA87ZPW0"/>
<evidence type="ECO:0000313" key="2">
    <source>
        <dbReference type="Proteomes" id="UP001187192"/>
    </source>
</evidence>
<name>A0AA87ZPW0_FICCA</name>
<organism evidence="1 2">
    <name type="scientific">Ficus carica</name>
    <name type="common">Common fig</name>
    <dbReference type="NCBI Taxonomy" id="3494"/>
    <lineage>
        <taxon>Eukaryota</taxon>
        <taxon>Viridiplantae</taxon>
        <taxon>Streptophyta</taxon>
        <taxon>Embryophyta</taxon>
        <taxon>Tracheophyta</taxon>
        <taxon>Spermatophyta</taxon>
        <taxon>Magnoliopsida</taxon>
        <taxon>eudicotyledons</taxon>
        <taxon>Gunneridae</taxon>
        <taxon>Pentapetalae</taxon>
        <taxon>rosids</taxon>
        <taxon>fabids</taxon>
        <taxon>Rosales</taxon>
        <taxon>Moraceae</taxon>
        <taxon>Ficeae</taxon>
        <taxon>Ficus</taxon>
    </lineage>
</organism>
<sequence length="139" mass="15680">MKRQNPTPNVDSNPKTFKTQACLSLDPLPSEIRTKTSDIDKRHTKTFKNLDDKFGSQWASTNFDENVVTSKSTWDETYSDPVLVPIGPVMRARAKKFKDALTGLIRASWSQAIAWRPIEGIISDNQPNICVIQAIEETE</sequence>
<gene>
    <name evidence="1" type="ORF">TIFTF001_044145</name>
</gene>
<proteinExistence type="predicted"/>
<dbReference type="Proteomes" id="UP001187192">
    <property type="component" value="Unassembled WGS sequence"/>
</dbReference>
<accession>A0AA87ZPW0</accession>
<dbReference type="EMBL" id="BTGU01003153">
    <property type="protein sequence ID" value="GMN27651.1"/>
    <property type="molecule type" value="Genomic_DNA"/>
</dbReference>
<evidence type="ECO:0000313" key="1">
    <source>
        <dbReference type="EMBL" id="GMN27651.1"/>
    </source>
</evidence>